<evidence type="ECO:0000313" key="1">
    <source>
        <dbReference type="EMBL" id="UYV70624.1"/>
    </source>
</evidence>
<proteinExistence type="predicted"/>
<accession>A0ABY6KPJ9</accession>
<sequence length="78" mass="9312">MTFDRILSDRPRRFYRQAMAFDPWCTMNLAKEKTRGDSSLITAFEWFKRFIDGRTYIKDNTRCGRPKTVNIPENVDKS</sequence>
<name>A0ABY6KPJ9_9ARAC</name>
<keyword evidence="2" id="KW-1185">Reference proteome</keyword>
<gene>
    <name evidence="1" type="ORF">LAZ67_8000051</name>
</gene>
<evidence type="ECO:0008006" key="3">
    <source>
        <dbReference type="Google" id="ProtNLM"/>
    </source>
</evidence>
<evidence type="ECO:0000313" key="2">
    <source>
        <dbReference type="Proteomes" id="UP001235939"/>
    </source>
</evidence>
<dbReference type="Proteomes" id="UP001235939">
    <property type="component" value="Chromosome 08"/>
</dbReference>
<dbReference type="EMBL" id="CP092870">
    <property type="protein sequence ID" value="UYV70624.1"/>
    <property type="molecule type" value="Genomic_DNA"/>
</dbReference>
<protein>
    <recommendedName>
        <fullName evidence="3">Mos1 transposase HTH domain-containing protein</fullName>
    </recommendedName>
</protein>
<reference evidence="1 2" key="1">
    <citation type="submission" date="2022-01" db="EMBL/GenBank/DDBJ databases">
        <title>A chromosomal length assembly of Cordylochernes scorpioides.</title>
        <authorList>
            <person name="Zeh D."/>
            <person name="Zeh J."/>
        </authorList>
    </citation>
    <scope>NUCLEOTIDE SEQUENCE [LARGE SCALE GENOMIC DNA]</scope>
    <source>
        <strain evidence="1">IN4F17</strain>
        <tissue evidence="1">Whole Body</tissue>
    </source>
</reference>
<organism evidence="1 2">
    <name type="scientific">Cordylochernes scorpioides</name>
    <dbReference type="NCBI Taxonomy" id="51811"/>
    <lineage>
        <taxon>Eukaryota</taxon>
        <taxon>Metazoa</taxon>
        <taxon>Ecdysozoa</taxon>
        <taxon>Arthropoda</taxon>
        <taxon>Chelicerata</taxon>
        <taxon>Arachnida</taxon>
        <taxon>Pseudoscorpiones</taxon>
        <taxon>Cheliferoidea</taxon>
        <taxon>Chernetidae</taxon>
        <taxon>Cordylochernes</taxon>
    </lineage>
</organism>